<accession>A0A9D2EJB5</accession>
<evidence type="ECO:0000313" key="2">
    <source>
        <dbReference type="EMBL" id="HIZ38553.1"/>
    </source>
</evidence>
<keyword evidence="1" id="KW-1133">Transmembrane helix</keyword>
<dbReference type="Proteomes" id="UP000824049">
    <property type="component" value="Unassembled WGS sequence"/>
</dbReference>
<name>A0A9D2EJB5_9FIRM</name>
<sequence>MLNRKENKDSVGENVWHVENHSLQRKEIQTSETLKLGILLALSGGFMDAYSYICRGGVFANAQTGNMLLLGVNLSSGQWREAAGYALPVTAFALGIAIAELIRFGMKDKNLLHWRQMTVFLEALILLLVAFIPLNQNFLANALTSFACGMQVESFRKIHGNGIATTMCIGNLRNGTQHFCEFVEKREKKHLKKGILYYGIIVFFVIGAVIGNQVIQWQGKTAIAVSSFLLMIAFLMMFADGRMESEKIGSE</sequence>
<evidence type="ECO:0000256" key="1">
    <source>
        <dbReference type="SAM" id="Phobius"/>
    </source>
</evidence>
<dbReference type="AlphaFoldDB" id="A0A9D2EJB5"/>
<comment type="caution">
    <text evidence="2">The sequence shown here is derived from an EMBL/GenBank/DDBJ whole genome shotgun (WGS) entry which is preliminary data.</text>
</comment>
<dbReference type="Pfam" id="PF06912">
    <property type="entry name" value="DUF1275"/>
    <property type="match status" value="1"/>
</dbReference>
<feature type="transmembrane region" description="Helical" evidence="1">
    <location>
        <begin position="82"/>
        <end position="102"/>
    </location>
</feature>
<reference evidence="2" key="1">
    <citation type="journal article" date="2021" name="PeerJ">
        <title>Extensive microbial diversity within the chicken gut microbiome revealed by metagenomics and culture.</title>
        <authorList>
            <person name="Gilroy R."/>
            <person name="Ravi A."/>
            <person name="Getino M."/>
            <person name="Pursley I."/>
            <person name="Horton D.L."/>
            <person name="Alikhan N.F."/>
            <person name="Baker D."/>
            <person name="Gharbi K."/>
            <person name="Hall N."/>
            <person name="Watson M."/>
            <person name="Adriaenssens E.M."/>
            <person name="Foster-Nyarko E."/>
            <person name="Jarju S."/>
            <person name="Secka A."/>
            <person name="Antonio M."/>
            <person name="Oren A."/>
            <person name="Chaudhuri R.R."/>
            <person name="La Ragione R."/>
            <person name="Hildebrand F."/>
            <person name="Pallen M.J."/>
        </authorList>
    </citation>
    <scope>NUCLEOTIDE SEQUENCE</scope>
    <source>
        <strain evidence="2">CHK179-28034</strain>
    </source>
</reference>
<dbReference type="PANTHER" id="PTHR37314">
    <property type="entry name" value="SLR0142 PROTEIN"/>
    <property type="match status" value="1"/>
</dbReference>
<keyword evidence="1" id="KW-0812">Transmembrane</keyword>
<dbReference type="EMBL" id="DXBR01000014">
    <property type="protein sequence ID" value="HIZ38553.1"/>
    <property type="molecule type" value="Genomic_DNA"/>
</dbReference>
<dbReference type="InterPro" id="IPR010699">
    <property type="entry name" value="DUF1275"/>
</dbReference>
<keyword evidence="1" id="KW-0472">Membrane</keyword>
<feature type="transmembrane region" description="Helical" evidence="1">
    <location>
        <begin position="114"/>
        <end position="132"/>
    </location>
</feature>
<evidence type="ECO:0000313" key="3">
    <source>
        <dbReference type="Proteomes" id="UP000824049"/>
    </source>
</evidence>
<protein>
    <submittedName>
        <fullName evidence="2">DUF1275 domain-containing protein</fullName>
    </submittedName>
</protein>
<reference evidence="2" key="2">
    <citation type="submission" date="2021-04" db="EMBL/GenBank/DDBJ databases">
        <authorList>
            <person name="Gilroy R."/>
        </authorList>
    </citation>
    <scope>NUCLEOTIDE SEQUENCE</scope>
    <source>
        <strain evidence="2">CHK179-28034</strain>
    </source>
</reference>
<organism evidence="2 3">
    <name type="scientific">Candidatus Anaerobutyricum stercoris</name>
    <dbReference type="NCBI Taxonomy" id="2838457"/>
    <lineage>
        <taxon>Bacteria</taxon>
        <taxon>Bacillati</taxon>
        <taxon>Bacillota</taxon>
        <taxon>Clostridia</taxon>
        <taxon>Lachnospirales</taxon>
        <taxon>Lachnospiraceae</taxon>
        <taxon>Anaerobutyricum</taxon>
    </lineage>
</organism>
<gene>
    <name evidence="2" type="ORF">H9968_01300</name>
</gene>
<proteinExistence type="predicted"/>
<dbReference type="PANTHER" id="PTHR37314:SF4">
    <property type="entry name" value="UPF0700 TRANSMEMBRANE PROTEIN YOAK"/>
    <property type="match status" value="1"/>
</dbReference>
<feature type="transmembrane region" description="Helical" evidence="1">
    <location>
        <begin position="195"/>
        <end position="215"/>
    </location>
</feature>
<feature type="transmembrane region" description="Helical" evidence="1">
    <location>
        <begin position="221"/>
        <end position="239"/>
    </location>
</feature>